<sequence>MEPSCSHSKCDVYEINNVSFENNVENKTGRDNRLSENASSSCNVRQKIDDLEREDFEEENRLLKHCSSMIVDDEIGANPRFSGNLSSANSSLTSSSETISTLSNMMANDFSLPGCSKSDDCEGSNVTIKNMIHSRTQYQAPKTPKKVDFMQKLLTSNIQEKKDFPKGKLYKGDLMEHSGDTEMCDGINVSTSRSNSNASSASCDSKDFTVPSTSNAEKLLGLDDSSKRNGSGSSKSSTYQFCDGDDDSDSDVNEESWCTCLSSHEDDDDDDEPEPDERLWRKRRYEPPPPQSAKKFCPDGSVMTCSGSEWSSIHNSISLQNANLQGPPDLKQWMQRFLQWTNGEKIQAIDAFINLCSPSHVRYMMKSIEPLFQRDFISLLPKELALTVLGYLEPKDLLRAAQTCRYWRFLADDNLLWKEQCRRKGLTTLKKMPKSFPRYDSPWKTAFMRQSMIQENWLHKVVSPIEMRGHDEHVITCLQFYGNRILSGSDDTTLKVWSAITGKCLRTLVGHSGGVWSSQMVGDLVISGSTDRTLRVWSASSGQCLKVLAGHTSTVRCMHLHQNKVVSGSRDATLRIWSIPDGRCLRVLVGHLAAVRCVQYDGKVVVSGAYDFFVKVWNPDTGECLHTLAGHTNRVYSLQFDGIHVVSGSLDTSIRVWDVESGQLKHTLTGHQSLTSGMELRSNILVSGNADSTVKVWDITTGHCLHTLSGLNKHQSAVTCLQSSSRFVITSSDDGTVKLWDVRTGEFIRNLVELGSGGSGGVVWRIRASATKLICAVGSRNGTEETKLLVLDFDVPGACRKCDE</sequence>
<dbReference type="FunFam" id="2.130.10.10:FF:000032">
    <property type="entry name" value="F-box/WD repeat-containing protein 7 isoform X1"/>
    <property type="match status" value="1"/>
</dbReference>
<feature type="domain" description="F-box" evidence="6">
    <location>
        <begin position="374"/>
        <end position="420"/>
    </location>
</feature>
<feature type="repeat" description="WD" evidence="4">
    <location>
        <begin position="548"/>
        <end position="587"/>
    </location>
</feature>
<dbReference type="PROSITE" id="PS50294">
    <property type="entry name" value="WD_REPEATS_REGION"/>
    <property type="match status" value="5"/>
</dbReference>
<dbReference type="Pfam" id="PF12937">
    <property type="entry name" value="F-box-like"/>
    <property type="match status" value="1"/>
</dbReference>
<keyword evidence="7" id="KW-1185">Reference proteome</keyword>
<dbReference type="SMART" id="SM00320">
    <property type="entry name" value="WD40"/>
    <property type="match status" value="8"/>
</dbReference>
<dbReference type="CDD" id="cd22133">
    <property type="entry name" value="F-box_FBXW7"/>
    <property type="match status" value="1"/>
</dbReference>
<keyword evidence="1 4" id="KW-0853">WD repeat</keyword>
<dbReference type="InterPro" id="IPR019775">
    <property type="entry name" value="WD40_repeat_CS"/>
</dbReference>
<evidence type="ECO:0000313" key="9">
    <source>
        <dbReference type="RefSeq" id="XP_023935182.1"/>
    </source>
</evidence>
<dbReference type="InterPro" id="IPR036322">
    <property type="entry name" value="WD40_repeat_dom_sf"/>
</dbReference>
<evidence type="ECO:0000256" key="2">
    <source>
        <dbReference type="ARBA" id="ARBA00022737"/>
    </source>
</evidence>
<evidence type="ECO:0000256" key="3">
    <source>
        <dbReference type="ARBA" id="ARBA00022786"/>
    </source>
</evidence>
<dbReference type="GO" id="GO:0043161">
    <property type="term" value="P:proteasome-mediated ubiquitin-dependent protein catabolic process"/>
    <property type="evidence" value="ECO:0007669"/>
    <property type="project" value="TreeGrafter"/>
</dbReference>
<accession>A0A6J1MQP9</accession>
<dbReference type="Gene3D" id="1.20.1280.50">
    <property type="match status" value="1"/>
</dbReference>
<feature type="repeat" description="WD" evidence="4">
    <location>
        <begin position="711"/>
        <end position="750"/>
    </location>
</feature>
<dbReference type="SMART" id="SM00256">
    <property type="entry name" value="FBOX"/>
    <property type="match status" value="1"/>
</dbReference>
<dbReference type="PROSITE" id="PS50082">
    <property type="entry name" value="WD_REPEATS_2"/>
    <property type="match status" value="7"/>
</dbReference>
<keyword evidence="3" id="KW-0833">Ubl conjugation pathway</keyword>
<dbReference type="PANTHER" id="PTHR19849:SF1">
    <property type="entry name" value="F-BOX_WD REPEAT-CONTAINING PROTEIN 7"/>
    <property type="match status" value="1"/>
</dbReference>
<dbReference type="GO" id="GO:0005737">
    <property type="term" value="C:cytoplasm"/>
    <property type="evidence" value="ECO:0007669"/>
    <property type="project" value="TreeGrafter"/>
</dbReference>
<reference evidence="8 9" key="1">
    <citation type="submission" date="2025-04" db="UniProtKB">
        <authorList>
            <consortium name="RefSeq"/>
        </authorList>
    </citation>
    <scope>IDENTIFICATION</scope>
</reference>
<feature type="repeat" description="WD" evidence="4">
    <location>
        <begin position="628"/>
        <end position="667"/>
    </location>
</feature>
<dbReference type="FunFam" id="1.20.1280.50:FF:000133">
    <property type="entry name" value="F-box and WD repeat domain-containing 7"/>
    <property type="match status" value="1"/>
</dbReference>
<feature type="repeat" description="WD" evidence="4">
    <location>
        <begin position="482"/>
        <end position="507"/>
    </location>
</feature>
<evidence type="ECO:0000313" key="8">
    <source>
        <dbReference type="RefSeq" id="XP_023935181.1"/>
    </source>
</evidence>
<dbReference type="KEGG" id="bany:112043814"/>
<feature type="repeat" description="WD" evidence="4">
    <location>
        <begin position="588"/>
        <end position="627"/>
    </location>
</feature>
<dbReference type="InterPro" id="IPR015943">
    <property type="entry name" value="WD40/YVTN_repeat-like_dom_sf"/>
</dbReference>
<dbReference type="SUPFAM" id="SSF81383">
    <property type="entry name" value="F-box domain"/>
    <property type="match status" value="1"/>
</dbReference>
<organism evidence="7 9">
    <name type="scientific">Bicyclus anynana</name>
    <name type="common">Squinting bush brown butterfly</name>
    <dbReference type="NCBI Taxonomy" id="110368"/>
    <lineage>
        <taxon>Eukaryota</taxon>
        <taxon>Metazoa</taxon>
        <taxon>Ecdysozoa</taxon>
        <taxon>Arthropoda</taxon>
        <taxon>Hexapoda</taxon>
        <taxon>Insecta</taxon>
        <taxon>Pterygota</taxon>
        <taxon>Neoptera</taxon>
        <taxon>Endopterygota</taxon>
        <taxon>Lepidoptera</taxon>
        <taxon>Glossata</taxon>
        <taxon>Ditrysia</taxon>
        <taxon>Papilionoidea</taxon>
        <taxon>Nymphalidae</taxon>
        <taxon>Satyrinae</taxon>
        <taxon>Satyrini</taxon>
        <taxon>Mycalesina</taxon>
        <taxon>Bicyclus</taxon>
    </lineage>
</organism>
<dbReference type="SUPFAM" id="SSF50978">
    <property type="entry name" value="WD40 repeat-like"/>
    <property type="match status" value="1"/>
</dbReference>
<dbReference type="GO" id="GO:0050793">
    <property type="term" value="P:regulation of developmental process"/>
    <property type="evidence" value="ECO:0007669"/>
    <property type="project" value="UniProtKB-ARBA"/>
</dbReference>
<feature type="compositionally biased region" description="Low complexity" evidence="5">
    <location>
        <begin position="228"/>
        <end position="237"/>
    </location>
</feature>
<dbReference type="Pfam" id="PF00400">
    <property type="entry name" value="WD40"/>
    <property type="match status" value="7"/>
</dbReference>
<dbReference type="GeneID" id="112043814"/>
<evidence type="ECO:0000313" key="7">
    <source>
        <dbReference type="Proteomes" id="UP001652582"/>
    </source>
</evidence>
<dbReference type="PRINTS" id="PR00320">
    <property type="entry name" value="GPROTEINBRPT"/>
</dbReference>
<dbReference type="GO" id="GO:0010992">
    <property type="term" value="P:ubiquitin recycling"/>
    <property type="evidence" value="ECO:0007669"/>
    <property type="project" value="TreeGrafter"/>
</dbReference>
<dbReference type="RefSeq" id="XP_023935181.1">
    <property type="nucleotide sequence ID" value="XM_024079413.1"/>
</dbReference>
<protein>
    <submittedName>
        <fullName evidence="8 9">F-box/WD repeat-containing protein 7</fullName>
    </submittedName>
</protein>
<dbReference type="InterPro" id="IPR001680">
    <property type="entry name" value="WD40_rpt"/>
</dbReference>
<evidence type="ECO:0000256" key="4">
    <source>
        <dbReference type="PROSITE-ProRule" id="PRU00221"/>
    </source>
</evidence>
<feature type="repeat" description="WD" evidence="4">
    <location>
        <begin position="668"/>
        <end position="707"/>
    </location>
</feature>
<dbReference type="InterPro" id="IPR001810">
    <property type="entry name" value="F-box_dom"/>
</dbReference>
<proteinExistence type="predicted"/>
<feature type="region of interest" description="Disordered" evidence="5">
    <location>
        <begin position="261"/>
        <end position="298"/>
    </location>
</feature>
<dbReference type="CTD" id="38516"/>
<dbReference type="GO" id="GO:0005634">
    <property type="term" value="C:nucleus"/>
    <property type="evidence" value="ECO:0007669"/>
    <property type="project" value="TreeGrafter"/>
</dbReference>
<dbReference type="PROSITE" id="PS50181">
    <property type="entry name" value="FBOX"/>
    <property type="match status" value="1"/>
</dbReference>
<dbReference type="Gene3D" id="2.130.10.10">
    <property type="entry name" value="YVTN repeat-like/Quinoprotein amine dehydrogenase"/>
    <property type="match status" value="1"/>
</dbReference>
<dbReference type="CDD" id="cd00200">
    <property type="entry name" value="WD40"/>
    <property type="match status" value="1"/>
</dbReference>
<evidence type="ECO:0000256" key="5">
    <source>
        <dbReference type="SAM" id="MobiDB-lite"/>
    </source>
</evidence>
<dbReference type="PROSITE" id="PS00678">
    <property type="entry name" value="WD_REPEATS_1"/>
    <property type="match status" value="3"/>
</dbReference>
<name>A0A6J1MQP9_BICAN</name>
<dbReference type="InterPro" id="IPR020472">
    <property type="entry name" value="WD40_PAC1"/>
</dbReference>
<dbReference type="RefSeq" id="XP_023935182.1">
    <property type="nucleotide sequence ID" value="XM_024079414.1"/>
</dbReference>
<dbReference type="InterPro" id="IPR036047">
    <property type="entry name" value="F-box-like_dom_sf"/>
</dbReference>
<feature type="region of interest" description="Disordered" evidence="5">
    <location>
        <begin position="219"/>
        <end position="248"/>
    </location>
</feature>
<gene>
    <name evidence="8 9" type="primary">LOC112043814</name>
</gene>
<feature type="repeat" description="WD" evidence="4">
    <location>
        <begin position="508"/>
        <end position="547"/>
    </location>
</feature>
<dbReference type="OrthoDB" id="190105at2759"/>
<feature type="compositionally biased region" description="Acidic residues" evidence="5">
    <location>
        <begin position="265"/>
        <end position="275"/>
    </location>
</feature>
<dbReference type="AlphaFoldDB" id="A0A6J1MQP9"/>
<keyword evidence="2" id="KW-0677">Repeat</keyword>
<dbReference type="PANTHER" id="PTHR19849">
    <property type="entry name" value="PHOSPHOLIPASE A-2-ACTIVATING PROTEIN"/>
    <property type="match status" value="1"/>
</dbReference>
<dbReference type="GO" id="GO:0043130">
    <property type="term" value="F:ubiquitin binding"/>
    <property type="evidence" value="ECO:0007669"/>
    <property type="project" value="TreeGrafter"/>
</dbReference>
<evidence type="ECO:0000256" key="1">
    <source>
        <dbReference type="ARBA" id="ARBA00022574"/>
    </source>
</evidence>
<dbReference type="Proteomes" id="UP001652582">
    <property type="component" value="Chromosome Z"/>
</dbReference>
<evidence type="ECO:0000259" key="6">
    <source>
        <dbReference type="PROSITE" id="PS50181"/>
    </source>
</evidence>